<dbReference type="PANTHER" id="PTHR35526:SF3">
    <property type="entry name" value="ANTI-SIGMA-F FACTOR RSBW"/>
    <property type="match status" value="1"/>
</dbReference>
<keyword evidence="1" id="KW-0723">Serine/threonine-protein kinase</keyword>
<dbReference type="Proteomes" id="UP001165074">
    <property type="component" value="Unassembled WGS sequence"/>
</dbReference>
<evidence type="ECO:0000313" key="4">
    <source>
        <dbReference type="EMBL" id="GLY89492.1"/>
    </source>
</evidence>
<feature type="domain" description="MEDS" evidence="3">
    <location>
        <begin position="6"/>
        <end position="146"/>
    </location>
</feature>
<feature type="domain" description="Histidine kinase/HSP90-like ATPase" evidence="2">
    <location>
        <begin position="188"/>
        <end position="301"/>
    </location>
</feature>
<dbReference type="InterPro" id="IPR003594">
    <property type="entry name" value="HATPase_dom"/>
</dbReference>
<accession>A0A9W6SBH9</accession>
<dbReference type="InterPro" id="IPR025847">
    <property type="entry name" value="MEDS_domain"/>
</dbReference>
<dbReference type="AlphaFoldDB" id="A0A9W6SBH9"/>
<organism evidence="4 5">
    <name type="scientific">Actinoallomurus iriomotensis</name>
    <dbReference type="NCBI Taxonomy" id="478107"/>
    <lineage>
        <taxon>Bacteria</taxon>
        <taxon>Bacillati</taxon>
        <taxon>Actinomycetota</taxon>
        <taxon>Actinomycetes</taxon>
        <taxon>Streptosporangiales</taxon>
        <taxon>Thermomonosporaceae</taxon>
        <taxon>Actinoallomurus</taxon>
    </lineage>
</organism>
<dbReference type="RefSeq" id="WP_285579794.1">
    <property type="nucleotide sequence ID" value="NZ_BSTK01000013.1"/>
</dbReference>
<dbReference type="GO" id="GO:0004674">
    <property type="term" value="F:protein serine/threonine kinase activity"/>
    <property type="evidence" value="ECO:0007669"/>
    <property type="project" value="UniProtKB-KW"/>
</dbReference>
<dbReference type="PANTHER" id="PTHR35526">
    <property type="entry name" value="ANTI-SIGMA-F FACTOR RSBW-RELATED"/>
    <property type="match status" value="1"/>
</dbReference>
<dbReference type="Pfam" id="PF13581">
    <property type="entry name" value="HATPase_c_2"/>
    <property type="match status" value="1"/>
</dbReference>
<dbReference type="CDD" id="cd16936">
    <property type="entry name" value="HATPase_RsbW-like"/>
    <property type="match status" value="1"/>
</dbReference>
<dbReference type="SUPFAM" id="SSF55874">
    <property type="entry name" value="ATPase domain of HSP90 chaperone/DNA topoisomerase II/histidine kinase"/>
    <property type="match status" value="1"/>
</dbReference>
<protein>
    <submittedName>
        <fullName evidence="4">Anti-sigma regulatory factor</fullName>
    </submittedName>
</protein>
<evidence type="ECO:0000259" key="3">
    <source>
        <dbReference type="Pfam" id="PF14417"/>
    </source>
</evidence>
<keyword evidence="1" id="KW-0418">Kinase</keyword>
<evidence type="ECO:0000259" key="2">
    <source>
        <dbReference type="Pfam" id="PF13581"/>
    </source>
</evidence>
<name>A0A9W6SBH9_9ACTN</name>
<dbReference type="Gene3D" id="3.30.565.10">
    <property type="entry name" value="Histidine kinase-like ATPase, C-terminal domain"/>
    <property type="match status" value="1"/>
</dbReference>
<dbReference type="EMBL" id="BSTK01000013">
    <property type="protein sequence ID" value="GLY89492.1"/>
    <property type="molecule type" value="Genomic_DNA"/>
</dbReference>
<reference evidence="4" key="1">
    <citation type="submission" date="2023-03" db="EMBL/GenBank/DDBJ databases">
        <title>Actinoallomurus iriomotensis NBRC 103684.</title>
        <authorList>
            <person name="Ichikawa N."/>
            <person name="Sato H."/>
            <person name="Tonouchi N."/>
        </authorList>
    </citation>
    <scope>NUCLEOTIDE SEQUENCE</scope>
    <source>
        <strain evidence="4">NBRC 103684</strain>
    </source>
</reference>
<sequence>MTRLFHRAMVYADERAFLDATIPFLHEGLVAGEVVLAVAPASSLDLLRRTLGTGDVEFRDAACWYAQPTRTIAAYSSFIDHNPGRRLRVLAEPGWEGGTPAEISEWTRYESIVNQAFAQVEASVLCLYDARRTAADVLDGALRTHPELLGDSGPHANAAYADPATVYAEIDGRPLPPVPPDAYAMPVDDIDLRRLRAFIGDHAERHGISSARLHDLLVATTEVATNAIRHGLPPVTCRTWADNGDVVVDVTDGGHWTPEGLPGFLPPDPFVRAGFGLWGVRMLCPLVQLRTGPGGTDIRLRVRTR</sequence>
<dbReference type="NCBIfam" id="NF041045">
    <property type="entry name" value="RsbA_anti_sig"/>
    <property type="match status" value="1"/>
</dbReference>
<gene>
    <name evidence="4" type="ORF">Airi02_074210</name>
</gene>
<dbReference type="InterPro" id="IPR050267">
    <property type="entry name" value="Anti-sigma-factor_SerPK"/>
</dbReference>
<dbReference type="InterPro" id="IPR047718">
    <property type="entry name" value="RsbA-like_anti_sig"/>
</dbReference>
<proteinExistence type="predicted"/>
<keyword evidence="1" id="KW-0808">Transferase</keyword>
<evidence type="ECO:0000313" key="5">
    <source>
        <dbReference type="Proteomes" id="UP001165074"/>
    </source>
</evidence>
<comment type="caution">
    <text evidence="4">The sequence shown here is derived from an EMBL/GenBank/DDBJ whole genome shotgun (WGS) entry which is preliminary data.</text>
</comment>
<dbReference type="InterPro" id="IPR036890">
    <property type="entry name" value="HATPase_C_sf"/>
</dbReference>
<evidence type="ECO:0000256" key="1">
    <source>
        <dbReference type="ARBA" id="ARBA00022527"/>
    </source>
</evidence>
<keyword evidence="5" id="KW-1185">Reference proteome</keyword>
<dbReference type="Pfam" id="PF14417">
    <property type="entry name" value="MEDS"/>
    <property type="match status" value="1"/>
</dbReference>